<dbReference type="AlphaFoldDB" id="A0A5C3NVY8"/>
<proteinExistence type="predicted"/>
<evidence type="ECO:0000313" key="2">
    <source>
        <dbReference type="Proteomes" id="UP000308197"/>
    </source>
</evidence>
<evidence type="ECO:0000313" key="1">
    <source>
        <dbReference type="EMBL" id="TFK81504.1"/>
    </source>
</evidence>
<name>A0A5C3NVY8_9APHY</name>
<sequence>MMICTTPFPLASSATILAERLFTGIDEEPEASRWLKELRPVFGHKLIEAWPKLAPKIVECLDSKNVLFTTIDGIRFAIGDGPAGAVTIWIGVRCGELTAERAHDAARSCLALLKEFDITDVDIEFRESLYTRLAGPTLLKAVPDGDATAAIRARFTSALGLSIAPAGERSTVEGTAGFYFAEGGDSDVIYFVAARHVLFPPPKGKLVFPSAVCPENALFLNIDGEAPRRDVLLLSTNKLEEFIVAIQEQIKDLMSEIKQYLLMVDNQRMKGMEANADIIQCLNNSKAAVQALNEFQEVIKKQWMLESNRIIGQVVWSPPITPGVTDCGYTDDFAVVRLDRSKVGNAFMGNVLSLGSGPTAISSADFSAMMYLGPQGNHMKPVFANSDLHLLKLQGPIPEEEMTHPVSLEECLDQDKLKTALRVIKNGSTTGPTIGCATGIFSITRQYFDDGSTQTSKEWAICPGRDKSRVLSSPVFCSAGDSGALVADGCGRMGGLLSGSSGSQLSNATDIAYATPAFYLWSRIQEQLPNAHLNPVIST</sequence>
<dbReference type="InParanoid" id="A0A5C3NVY8"/>
<reference evidence="1 2" key="1">
    <citation type="journal article" date="2019" name="Nat. Ecol. Evol.">
        <title>Megaphylogeny resolves global patterns of mushroom evolution.</title>
        <authorList>
            <person name="Varga T."/>
            <person name="Krizsan K."/>
            <person name="Foldi C."/>
            <person name="Dima B."/>
            <person name="Sanchez-Garcia M."/>
            <person name="Sanchez-Ramirez S."/>
            <person name="Szollosi G.J."/>
            <person name="Szarkandi J.G."/>
            <person name="Papp V."/>
            <person name="Albert L."/>
            <person name="Andreopoulos W."/>
            <person name="Angelini C."/>
            <person name="Antonin V."/>
            <person name="Barry K.W."/>
            <person name="Bougher N.L."/>
            <person name="Buchanan P."/>
            <person name="Buyck B."/>
            <person name="Bense V."/>
            <person name="Catcheside P."/>
            <person name="Chovatia M."/>
            <person name="Cooper J."/>
            <person name="Damon W."/>
            <person name="Desjardin D."/>
            <person name="Finy P."/>
            <person name="Geml J."/>
            <person name="Haridas S."/>
            <person name="Hughes K."/>
            <person name="Justo A."/>
            <person name="Karasinski D."/>
            <person name="Kautmanova I."/>
            <person name="Kiss B."/>
            <person name="Kocsube S."/>
            <person name="Kotiranta H."/>
            <person name="LaButti K.M."/>
            <person name="Lechner B.E."/>
            <person name="Liimatainen K."/>
            <person name="Lipzen A."/>
            <person name="Lukacs Z."/>
            <person name="Mihaltcheva S."/>
            <person name="Morgado L.N."/>
            <person name="Niskanen T."/>
            <person name="Noordeloos M.E."/>
            <person name="Ohm R.A."/>
            <person name="Ortiz-Santana B."/>
            <person name="Ovrebo C."/>
            <person name="Racz N."/>
            <person name="Riley R."/>
            <person name="Savchenko A."/>
            <person name="Shiryaev A."/>
            <person name="Soop K."/>
            <person name="Spirin V."/>
            <person name="Szebenyi C."/>
            <person name="Tomsovsky M."/>
            <person name="Tulloss R.E."/>
            <person name="Uehling J."/>
            <person name="Grigoriev I.V."/>
            <person name="Vagvolgyi C."/>
            <person name="Papp T."/>
            <person name="Martin F.M."/>
            <person name="Miettinen O."/>
            <person name="Hibbett D.S."/>
            <person name="Nagy L.G."/>
        </authorList>
    </citation>
    <scope>NUCLEOTIDE SEQUENCE [LARGE SCALE GENOMIC DNA]</scope>
    <source>
        <strain evidence="1 2">HHB13444</strain>
    </source>
</reference>
<dbReference type="Proteomes" id="UP000308197">
    <property type="component" value="Unassembled WGS sequence"/>
</dbReference>
<protein>
    <submittedName>
        <fullName evidence="1">Uncharacterized protein</fullName>
    </submittedName>
</protein>
<keyword evidence="2" id="KW-1185">Reference proteome</keyword>
<gene>
    <name evidence="1" type="ORF">K466DRAFT_604445</name>
</gene>
<accession>A0A5C3NVY8</accession>
<organism evidence="1 2">
    <name type="scientific">Polyporus arcularius HHB13444</name>
    <dbReference type="NCBI Taxonomy" id="1314778"/>
    <lineage>
        <taxon>Eukaryota</taxon>
        <taxon>Fungi</taxon>
        <taxon>Dikarya</taxon>
        <taxon>Basidiomycota</taxon>
        <taxon>Agaricomycotina</taxon>
        <taxon>Agaricomycetes</taxon>
        <taxon>Polyporales</taxon>
        <taxon>Polyporaceae</taxon>
        <taxon>Polyporus</taxon>
    </lineage>
</organism>
<dbReference type="EMBL" id="ML211595">
    <property type="protein sequence ID" value="TFK81504.1"/>
    <property type="molecule type" value="Genomic_DNA"/>
</dbReference>